<feature type="transmembrane region" description="Helical" evidence="2">
    <location>
        <begin position="109"/>
        <end position="129"/>
    </location>
</feature>
<proteinExistence type="predicted"/>
<keyword evidence="5" id="KW-1185">Reference proteome</keyword>
<dbReference type="Proteomes" id="UP000775129">
    <property type="component" value="Unassembled WGS sequence"/>
</dbReference>
<comment type="caution">
    <text evidence="4">The sequence shown here is derived from an EMBL/GenBank/DDBJ whole genome shotgun (WGS) entry which is preliminary data.</text>
</comment>
<evidence type="ECO:0000256" key="2">
    <source>
        <dbReference type="SAM" id="Phobius"/>
    </source>
</evidence>
<dbReference type="EMBL" id="QOCI01000010">
    <property type="protein sequence ID" value="RRR17761.1"/>
    <property type="molecule type" value="Genomic_DNA"/>
</dbReference>
<feature type="region of interest" description="Disordered" evidence="1">
    <location>
        <begin position="1"/>
        <end position="20"/>
    </location>
</feature>
<dbReference type="Proteomes" id="UP000274327">
    <property type="component" value="Unassembled WGS sequence"/>
</dbReference>
<evidence type="ECO:0000256" key="1">
    <source>
        <dbReference type="SAM" id="MobiDB-lite"/>
    </source>
</evidence>
<protein>
    <submittedName>
        <fullName evidence="4">Uncharacterized protein</fullName>
    </submittedName>
</protein>
<keyword evidence="2" id="KW-0812">Transmembrane</keyword>
<keyword evidence="2" id="KW-1133">Transmembrane helix</keyword>
<accession>A0A3R8RNG9</accession>
<dbReference type="RefSeq" id="WP_053917668.1">
    <property type="nucleotide sequence ID" value="NZ_JAPWHP010000019.1"/>
</dbReference>
<keyword evidence="2" id="KW-0472">Membrane</keyword>
<dbReference type="AlphaFoldDB" id="A0A3R8RNG9"/>
<sequence length="139" mass="14214">MPTAPDSTRPADAEDPGPRTRPRAALLLGVETLVLAAAATFCFVAASGGGMTARLGVGLGIFLLLFAAGTALAARSVLAKGRFGIGFGITWQMFQALVGASMISSGMVWQGAIALVLAIATFVVLARLVRSTPLPSRLD</sequence>
<feature type="transmembrane region" description="Helical" evidence="2">
    <location>
        <begin position="52"/>
        <end position="73"/>
    </location>
</feature>
<dbReference type="GeneID" id="78121835"/>
<reference evidence="3" key="3">
    <citation type="submission" date="2021-09" db="EMBL/GenBank/DDBJ databases">
        <authorList>
            <person name="Gilroy R."/>
        </authorList>
    </citation>
    <scope>NUCLEOTIDE SEQUENCE</scope>
    <source>
        <strain evidence="3">1647</strain>
    </source>
</reference>
<gene>
    <name evidence="4" type="ORF">DS079_12465</name>
    <name evidence="3" type="ORF">K8W24_04080</name>
</gene>
<feature type="transmembrane region" description="Helical" evidence="2">
    <location>
        <begin position="24"/>
        <end position="46"/>
    </location>
</feature>
<reference evidence="4 5" key="1">
    <citation type="submission" date="2018-07" db="EMBL/GenBank/DDBJ databases">
        <title>Brachybacteriurn paraconglorneratum KCTC 9916.</title>
        <authorList>
            <person name="Li Y."/>
        </authorList>
    </citation>
    <scope>NUCLEOTIDE SEQUENCE [LARGE SCALE GENOMIC DNA]</scope>
    <source>
        <strain evidence="4 5">KCTC 9916</strain>
    </source>
</reference>
<feature type="compositionally biased region" description="Basic and acidic residues" evidence="1">
    <location>
        <begin position="9"/>
        <end position="18"/>
    </location>
</feature>
<feature type="transmembrane region" description="Helical" evidence="2">
    <location>
        <begin position="85"/>
        <end position="103"/>
    </location>
</feature>
<evidence type="ECO:0000313" key="3">
    <source>
        <dbReference type="EMBL" id="HJF48966.1"/>
    </source>
</evidence>
<dbReference type="EMBL" id="DYWO01000124">
    <property type="protein sequence ID" value="HJF48966.1"/>
    <property type="molecule type" value="Genomic_DNA"/>
</dbReference>
<reference evidence="3" key="2">
    <citation type="journal article" date="2021" name="PeerJ">
        <title>Extensive microbial diversity within the chicken gut microbiome revealed by metagenomics and culture.</title>
        <authorList>
            <person name="Gilroy R."/>
            <person name="Ravi A."/>
            <person name="Getino M."/>
            <person name="Pursley I."/>
            <person name="Horton D.L."/>
            <person name="Alikhan N.F."/>
            <person name="Baker D."/>
            <person name="Gharbi K."/>
            <person name="Hall N."/>
            <person name="Watson M."/>
            <person name="Adriaenssens E.M."/>
            <person name="Foster-Nyarko E."/>
            <person name="Jarju S."/>
            <person name="Secka A."/>
            <person name="Antonio M."/>
            <person name="Oren A."/>
            <person name="Chaudhuri R.R."/>
            <person name="La Ragione R."/>
            <person name="Hildebrand F."/>
            <person name="Pallen M.J."/>
        </authorList>
    </citation>
    <scope>NUCLEOTIDE SEQUENCE</scope>
    <source>
        <strain evidence="3">1647</strain>
    </source>
</reference>
<name>A0A3R8RNG9_9MICO</name>
<organism evidence="4 5">
    <name type="scientific">Brachybacterium paraconglomeratum</name>
    <dbReference type="NCBI Taxonomy" id="173362"/>
    <lineage>
        <taxon>Bacteria</taxon>
        <taxon>Bacillati</taxon>
        <taxon>Actinomycetota</taxon>
        <taxon>Actinomycetes</taxon>
        <taxon>Micrococcales</taxon>
        <taxon>Dermabacteraceae</taxon>
        <taxon>Brachybacterium</taxon>
    </lineage>
</organism>
<evidence type="ECO:0000313" key="5">
    <source>
        <dbReference type="Proteomes" id="UP000274327"/>
    </source>
</evidence>
<evidence type="ECO:0000313" key="4">
    <source>
        <dbReference type="EMBL" id="RRR17761.1"/>
    </source>
</evidence>